<dbReference type="EMBL" id="KZ347180">
    <property type="protein sequence ID" value="PIO68261.1"/>
    <property type="molecule type" value="Genomic_DNA"/>
</dbReference>
<evidence type="ECO:0000313" key="1">
    <source>
        <dbReference type="EMBL" id="PIO68261.1"/>
    </source>
</evidence>
<sequence length="200" mass="21781">MGQPKLALGFAKAESEFAFSTGELFDGGTPGSAKGWTPTMRRNNLWVQKGQSLIAKKREKAEAQREAALAAGLPALPLKKKRKSKNALPTLNFGVVKAAPKLPAEEREARALTLVVTVVSSLKVVQQHVQTPKLHQLSSKFQDIANPLNDCTVNNTPSLPLSSTEDEFLSGLCLESECSLSTERLGKKEKNLDRWCPVMV</sequence>
<reference evidence="1 2" key="1">
    <citation type="submission" date="2015-09" db="EMBL/GenBank/DDBJ databases">
        <title>Draft genome of the parasitic nematode Teladorsagia circumcincta isolate WARC Sus (inbred).</title>
        <authorList>
            <person name="Mitreva M."/>
        </authorList>
    </citation>
    <scope>NUCLEOTIDE SEQUENCE [LARGE SCALE GENOMIC DNA]</scope>
    <source>
        <strain evidence="1 2">S</strain>
    </source>
</reference>
<organism evidence="1 2">
    <name type="scientific">Teladorsagia circumcincta</name>
    <name type="common">Brown stomach worm</name>
    <name type="synonym">Ostertagia circumcincta</name>
    <dbReference type="NCBI Taxonomy" id="45464"/>
    <lineage>
        <taxon>Eukaryota</taxon>
        <taxon>Metazoa</taxon>
        <taxon>Ecdysozoa</taxon>
        <taxon>Nematoda</taxon>
        <taxon>Chromadorea</taxon>
        <taxon>Rhabditida</taxon>
        <taxon>Rhabditina</taxon>
        <taxon>Rhabditomorpha</taxon>
        <taxon>Strongyloidea</taxon>
        <taxon>Trichostrongylidae</taxon>
        <taxon>Teladorsagia</taxon>
    </lineage>
</organism>
<dbReference type="Proteomes" id="UP000230423">
    <property type="component" value="Unassembled WGS sequence"/>
</dbReference>
<name>A0A2G9UDH1_TELCI</name>
<keyword evidence="2" id="KW-1185">Reference proteome</keyword>
<accession>A0A2G9UDH1</accession>
<protein>
    <submittedName>
        <fullName evidence="1">Uncharacterized protein</fullName>
    </submittedName>
</protein>
<proteinExistence type="predicted"/>
<dbReference type="AlphaFoldDB" id="A0A2G9UDH1"/>
<evidence type="ECO:0000313" key="2">
    <source>
        <dbReference type="Proteomes" id="UP000230423"/>
    </source>
</evidence>
<dbReference type="OrthoDB" id="10012848at2759"/>
<gene>
    <name evidence="1" type="ORF">TELCIR_09956</name>
</gene>